<accession>A0A0M8ZYE6</accession>
<proteinExistence type="predicted"/>
<dbReference type="OrthoDB" id="7617000at2759"/>
<dbReference type="AlphaFoldDB" id="A0A0M8ZYE6"/>
<dbReference type="EMBL" id="KQ435824">
    <property type="protein sequence ID" value="KOX72143.1"/>
    <property type="molecule type" value="Genomic_DNA"/>
</dbReference>
<name>A0A0M8ZYE6_9HYME</name>
<protein>
    <submittedName>
        <fullName evidence="1">Uncharacterized protein</fullName>
    </submittedName>
</protein>
<reference evidence="1 2" key="1">
    <citation type="submission" date="2015-07" db="EMBL/GenBank/DDBJ databases">
        <title>The genome of Melipona quadrifasciata.</title>
        <authorList>
            <person name="Pan H."/>
            <person name="Kapheim K."/>
        </authorList>
    </citation>
    <scope>NUCLEOTIDE SEQUENCE [LARGE SCALE GENOMIC DNA]</scope>
    <source>
        <strain evidence="1">0111107301</strain>
        <tissue evidence="1">Whole body</tissue>
    </source>
</reference>
<sequence length="128" mass="14751">MWCLVSQANSVILEVQVDPKAIGQECLEKMPRKHSATTYSGGHDNERLSFKGFSKVAVLKAEMKTITLIRLRAFTSCSSDFYDRHLVLSRIILSVNVPKCRRWFLRFRGLFFNLVLRILVKQDSESVE</sequence>
<evidence type="ECO:0000313" key="2">
    <source>
        <dbReference type="Proteomes" id="UP000053105"/>
    </source>
</evidence>
<keyword evidence="2" id="KW-1185">Reference proteome</keyword>
<evidence type="ECO:0000313" key="1">
    <source>
        <dbReference type="EMBL" id="KOX72143.1"/>
    </source>
</evidence>
<organism evidence="1 2">
    <name type="scientific">Melipona quadrifasciata</name>
    <dbReference type="NCBI Taxonomy" id="166423"/>
    <lineage>
        <taxon>Eukaryota</taxon>
        <taxon>Metazoa</taxon>
        <taxon>Ecdysozoa</taxon>
        <taxon>Arthropoda</taxon>
        <taxon>Hexapoda</taxon>
        <taxon>Insecta</taxon>
        <taxon>Pterygota</taxon>
        <taxon>Neoptera</taxon>
        <taxon>Endopterygota</taxon>
        <taxon>Hymenoptera</taxon>
        <taxon>Apocrita</taxon>
        <taxon>Aculeata</taxon>
        <taxon>Apoidea</taxon>
        <taxon>Anthophila</taxon>
        <taxon>Apidae</taxon>
        <taxon>Melipona</taxon>
    </lineage>
</organism>
<dbReference type="Proteomes" id="UP000053105">
    <property type="component" value="Unassembled WGS sequence"/>
</dbReference>
<gene>
    <name evidence="1" type="ORF">WN51_01004</name>
</gene>